<accession>A0A9K3PI93</accession>
<protein>
    <submittedName>
        <fullName evidence="2">Uncharacterized protein</fullName>
    </submittedName>
</protein>
<name>A0A9K3PI93_9STRA</name>
<comment type="caution">
    <text evidence="2">The sequence shown here is derived from an EMBL/GenBank/DDBJ whole genome shotgun (WGS) entry which is preliminary data.</text>
</comment>
<keyword evidence="3" id="KW-1185">Reference proteome</keyword>
<gene>
    <name evidence="2" type="ORF">IV203_017317</name>
</gene>
<reference evidence="2" key="2">
    <citation type="submission" date="2021-04" db="EMBL/GenBank/DDBJ databases">
        <authorList>
            <person name="Podell S."/>
        </authorList>
    </citation>
    <scope>NUCLEOTIDE SEQUENCE</scope>
    <source>
        <strain evidence="2">Hildebrandi</strain>
    </source>
</reference>
<evidence type="ECO:0000313" key="3">
    <source>
        <dbReference type="Proteomes" id="UP000693970"/>
    </source>
</evidence>
<reference evidence="2" key="1">
    <citation type="journal article" date="2021" name="Sci. Rep.">
        <title>Diploid genomic architecture of Nitzschia inconspicua, an elite biomass production diatom.</title>
        <authorList>
            <person name="Oliver A."/>
            <person name="Podell S."/>
            <person name="Pinowska A."/>
            <person name="Traller J.C."/>
            <person name="Smith S.R."/>
            <person name="McClure R."/>
            <person name="Beliaev A."/>
            <person name="Bohutskyi P."/>
            <person name="Hill E.A."/>
            <person name="Rabines A."/>
            <person name="Zheng H."/>
            <person name="Allen L.Z."/>
            <person name="Kuo A."/>
            <person name="Grigoriev I.V."/>
            <person name="Allen A.E."/>
            <person name="Hazlebeck D."/>
            <person name="Allen E.E."/>
        </authorList>
    </citation>
    <scope>NUCLEOTIDE SEQUENCE</scope>
    <source>
        <strain evidence="2">Hildebrandi</strain>
    </source>
</reference>
<evidence type="ECO:0000256" key="1">
    <source>
        <dbReference type="SAM" id="SignalP"/>
    </source>
</evidence>
<organism evidence="2 3">
    <name type="scientific">Nitzschia inconspicua</name>
    <dbReference type="NCBI Taxonomy" id="303405"/>
    <lineage>
        <taxon>Eukaryota</taxon>
        <taxon>Sar</taxon>
        <taxon>Stramenopiles</taxon>
        <taxon>Ochrophyta</taxon>
        <taxon>Bacillariophyta</taxon>
        <taxon>Bacillariophyceae</taxon>
        <taxon>Bacillariophycidae</taxon>
        <taxon>Bacillariales</taxon>
        <taxon>Bacillariaceae</taxon>
        <taxon>Nitzschia</taxon>
    </lineage>
</organism>
<proteinExistence type="predicted"/>
<dbReference type="Proteomes" id="UP000693970">
    <property type="component" value="Unassembled WGS sequence"/>
</dbReference>
<dbReference type="OrthoDB" id="44757at2759"/>
<evidence type="ECO:0000313" key="2">
    <source>
        <dbReference type="EMBL" id="KAG7348612.1"/>
    </source>
</evidence>
<keyword evidence="1" id="KW-0732">Signal</keyword>
<feature type="signal peptide" evidence="1">
    <location>
        <begin position="1"/>
        <end position="17"/>
    </location>
</feature>
<sequence length="80" mass="8839">MMKQVLFVAALVASASAFAPSSRLVIKTTTTSLNAEWEKEWKESDFEGDLAKLQKEAEERLDTKISELMSNIEKTGSTGN</sequence>
<feature type="chain" id="PRO_5039953466" evidence="1">
    <location>
        <begin position="18"/>
        <end position="80"/>
    </location>
</feature>
<dbReference type="EMBL" id="JAGRRH010000020">
    <property type="protein sequence ID" value="KAG7348612.1"/>
    <property type="molecule type" value="Genomic_DNA"/>
</dbReference>
<dbReference type="AlphaFoldDB" id="A0A9K3PI93"/>